<keyword evidence="4 6" id="KW-0658">Purine biosynthesis</keyword>
<accession>A0AAD5PZH3</accession>
<keyword evidence="1" id="KW-0436">Ligase</keyword>
<evidence type="ECO:0000259" key="7">
    <source>
        <dbReference type="PROSITE" id="PS51553"/>
    </source>
</evidence>
<organism evidence="8 9">
    <name type="scientific">Daphnia sinensis</name>
    <dbReference type="NCBI Taxonomy" id="1820382"/>
    <lineage>
        <taxon>Eukaryota</taxon>
        <taxon>Metazoa</taxon>
        <taxon>Ecdysozoa</taxon>
        <taxon>Arthropoda</taxon>
        <taxon>Crustacea</taxon>
        <taxon>Branchiopoda</taxon>
        <taxon>Diplostraca</taxon>
        <taxon>Cladocera</taxon>
        <taxon>Anomopoda</taxon>
        <taxon>Daphniidae</taxon>
        <taxon>Daphnia</taxon>
        <taxon>Daphnia similis group</taxon>
    </lineage>
</organism>
<gene>
    <name evidence="8" type="ORF">GHT06_009689</name>
</gene>
<evidence type="ECO:0000256" key="6">
    <source>
        <dbReference type="PROSITE-ProRule" id="PRU00886"/>
    </source>
</evidence>
<evidence type="ECO:0000256" key="2">
    <source>
        <dbReference type="ARBA" id="ARBA00022741"/>
    </source>
</evidence>
<dbReference type="AlphaFoldDB" id="A0AAD5PZH3"/>
<dbReference type="GO" id="GO:0003921">
    <property type="term" value="F:GMP synthase activity"/>
    <property type="evidence" value="ECO:0007669"/>
    <property type="project" value="InterPro"/>
</dbReference>
<keyword evidence="9" id="KW-1185">Reference proteome</keyword>
<dbReference type="PANTHER" id="PTHR11922:SF2">
    <property type="entry name" value="GMP SYNTHASE [GLUTAMINE-HYDROLYZING]"/>
    <property type="match status" value="1"/>
</dbReference>
<evidence type="ECO:0000256" key="3">
    <source>
        <dbReference type="ARBA" id="ARBA00022749"/>
    </source>
</evidence>
<reference evidence="8 9" key="1">
    <citation type="submission" date="2022-05" db="EMBL/GenBank/DDBJ databases">
        <title>A multi-omics perspective on studying reproductive biology in Daphnia sinensis.</title>
        <authorList>
            <person name="Jia J."/>
        </authorList>
    </citation>
    <scope>NUCLEOTIDE SEQUENCE [LARGE SCALE GENOMIC DNA]</scope>
    <source>
        <strain evidence="8 9">WSL</strain>
    </source>
</reference>
<dbReference type="GO" id="GO:0005524">
    <property type="term" value="F:ATP binding"/>
    <property type="evidence" value="ECO:0007669"/>
    <property type="project" value="UniProtKB-UniRule"/>
</dbReference>
<dbReference type="EMBL" id="WJBH02000001">
    <property type="protein sequence ID" value="KAI9565891.1"/>
    <property type="molecule type" value="Genomic_DNA"/>
</dbReference>
<feature type="domain" description="GMPS ATP-PPase" evidence="7">
    <location>
        <begin position="1"/>
        <end position="53"/>
    </location>
</feature>
<proteinExistence type="predicted"/>
<dbReference type="InterPro" id="IPR014729">
    <property type="entry name" value="Rossmann-like_a/b/a_fold"/>
</dbReference>
<dbReference type="InterPro" id="IPR025777">
    <property type="entry name" value="GMPS_ATP_PPase_dom"/>
</dbReference>
<keyword evidence="5 6" id="KW-0067">ATP-binding</keyword>
<comment type="caution">
    <text evidence="8">The sequence shown here is derived from an EMBL/GenBank/DDBJ whole genome shotgun (WGS) entry which is preliminary data.</text>
</comment>
<dbReference type="GO" id="GO:0005829">
    <property type="term" value="C:cytosol"/>
    <property type="evidence" value="ECO:0007669"/>
    <property type="project" value="TreeGrafter"/>
</dbReference>
<keyword evidence="3 6" id="KW-0332">GMP biosynthesis</keyword>
<evidence type="ECO:0000256" key="5">
    <source>
        <dbReference type="ARBA" id="ARBA00022840"/>
    </source>
</evidence>
<dbReference type="Gene3D" id="3.40.50.620">
    <property type="entry name" value="HUPs"/>
    <property type="match status" value="1"/>
</dbReference>
<evidence type="ECO:0000313" key="9">
    <source>
        <dbReference type="Proteomes" id="UP000820818"/>
    </source>
</evidence>
<evidence type="ECO:0000256" key="4">
    <source>
        <dbReference type="ARBA" id="ARBA00022755"/>
    </source>
</evidence>
<dbReference type="Proteomes" id="UP000820818">
    <property type="component" value="Linkage Group LG1"/>
</dbReference>
<protein>
    <recommendedName>
        <fullName evidence="7">GMPS ATP-PPase domain-containing protein</fullName>
    </recommendedName>
</protein>
<name>A0AAD5PZH3_9CRUS</name>
<evidence type="ECO:0000313" key="8">
    <source>
        <dbReference type="EMBL" id="KAI9565891.1"/>
    </source>
</evidence>
<evidence type="ECO:0000256" key="1">
    <source>
        <dbReference type="ARBA" id="ARBA00022598"/>
    </source>
</evidence>
<dbReference type="PANTHER" id="PTHR11922">
    <property type="entry name" value="GMP SYNTHASE-RELATED"/>
    <property type="match status" value="1"/>
</dbReference>
<sequence length="169" mass="18823">MLRWLVKTHNKDSEIASPLRLHGRVVGSLEDFHKDEVRALGRELGLPAELLDRHAFLVPVLLARLTVDYANMAAKELALLNLIEIATSEEELSSCNQHVATLLPIRTVDDYAIVISSYSRETIDVEGGHLGRLETPDWESNHGSWSCQSDAIPSWQPPLSSPPLIKEVI</sequence>
<dbReference type="PROSITE" id="PS51553">
    <property type="entry name" value="GMPS_ATP_PPASE"/>
    <property type="match status" value="1"/>
</dbReference>
<keyword evidence="2 6" id="KW-0547">Nucleotide-binding</keyword>
<comment type="caution">
    <text evidence="6">Lacks conserved residue(s) required for the propagation of feature annotation.</text>
</comment>